<reference evidence="1 2" key="1">
    <citation type="submission" date="2016-10" db="EMBL/GenBank/DDBJ databases">
        <authorList>
            <person name="de Groot N.N."/>
        </authorList>
    </citation>
    <scope>NUCLEOTIDE SEQUENCE [LARGE SCALE GENOMIC DNA]</scope>
    <source>
        <strain evidence="1 2">DSM 23310</strain>
    </source>
</reference>
<gene>
    <name evidence="1" type="ORF">SAMN05660923_02899</name>
</gene>
<keyword evidence="2" id="KW-1185">Reference proteome</keyword>
<dbReference type="EMBL" id="FNNG01000019">
    <property type="protein sequence ID" value="SDX77023.1"/>
    <property type="molecule type" value="Genomic_DNA"/>
</dbReference>
<proteinExistence type="predicted"/>
<evidence type="ECO:0000313" key="2">
    <source>
        <dbReference type="Proteomes" id="UP000198828"/>
    </source>
</evidence>
<protein>
    <submittedName>
        <fullName evidence="1">Uncharacterized protein</fullName>
    </submittedName>
</protein>
<name>A0A1H3EE69_9FIRM</name>
<dbReference type="AlphaFoldDB" id="A0A1H3EE69"/>
<dbReference type="RefSeq" id="WP_093754890.1">
    <property type="nucleotide sequence ID" value="NZ_BSYN01000003.1"/>
</dbReference>
<sequence>MTIYIIDIFFDDEIQETLSKKFDYLRRKHKDISMNTKEVFKHKGYNQCRVGENIFALDVNLRPCMLRRNYIGLNLRKYVNNHISVNGEDIVQEMLANKIDILPQKGTCPGAKL</sequence>
<organism evidence="1 2">
    <name type="scientific">Tepidimicrobium xylanilyticum</name>
    <dbReference type="NCBI Taxonomy" id="1123352"/>
    <lineage>
        <taxon>Bacteria</taxon>
        <taxon>Bacillati</taxon>
        <taxon>Bacillota</taxon>
        <taxon>Tissierellia</taxon>
        <taxon>Tissierellales</taxon>
        <taxon>Tepidimicrobiaceae</taxon>
        <taxon>Tepidimicrobium</taxon>
    </lineage>
</organism>
<dbReference type="Proteomes" id="UP000198828">
    <property type="component" value="Unassembled WGS sequence"/>
</dbReference>
<accession>A0A1H3EE69</accession>
<evidence type="ECO:0000313" key="1">
    <source>
        <dbReference type="EMBL" id="SDX77023.1"/>
    </source>
</evidence>